<evidence type="ECO:0000313" key="5">
    <source>
        <dbReference type="Proteomes" id="UP000410049"/>
    </source>
</evidence>
<dbReference type="Proteomes" id="UP000410049">
    <property type="component" value="Unassembled WGS sequence"/>
</dbReference>
<comment type="caution">
    <text evidence="3">The sequence shown here is derived from an EMBL/GenBank/DDBJ whole genome shotgun (WGS) entry which is preliminary data.</text>
</comment>
<proteinExistence type="predicted"/>
<dbReference type="SUPFAM" id="SSF52833">
    <property type="entry name" value="Thioredoxin-like"/>
    <property type="match status" value="1"/>
</dbReference>
<accession>A0A261FJZ2</accession>
<dbReference type="OrthoDB" id="8991911at2"/>
<sequence>MAIDVYGATWCGDCKRAKDALNDFGAAFVWHDIEQEEGAADRAVAISGQQHIPVVQYGDGSFQVEPSALDIKNKLKELGLLS</sequence>
<gene>
    <name evidence="3" type="ORF">BMYO_1314</name>
    <name evidence="2" type="ORF">EMO91_00080</name>
</gene>
<dbReference type="CDD" id="cd02976">
    <property type="entry name" value="NrdH"/>
    <property type="match status" value="1"/>
</dbReference>
<name>A0A261FJZ2_9BIFI</name>
<dbReference type="EMBL" id="RZUH01000001">
    <property type="protein sequence ID" value="KAA8829461.1"/>
    <property type="molecule type" value="Genomic_DNA"/>
</dbReference>
<feature type="domain" description="Glutaredoxin" evidence="1">
    <location>
        <begin position="5"/>
        <end position="58"/>
    </location>
</feature>
<dbReference type="RefSeq" id="WP_094667764.1">
    <property type="nucleotide sequence ID" value="NZ_MWWW01000014.1"/>
</dbReference>
<dbReference type="AlphaFoldDB" id="A0A261FJZ2"/>
<dbReference type="EMBL" id="MWWW01000014">
    <property type="protein sequence ID" value="OZG59469.1"/>
    <property type="molecule type" value="Genomic_DNA"/>
</dbReference>
<dbReference type="InterPro" id="IPR011915">
    <property type="entry name" value="GlrX_actino"/>
</dbReference>
<evidence type="ECO:0000259" key="1">
    <source>
        <dbReference type="Pfam" id="PF00462"/>
    </source>
</evidence>
<dbReference type="NCBIfam" id="TIGR02200">
    <property type="entry name" value="GlrX_actino"/>
    <property type="match status" value="1"/>
</dbReference>
<evidence type="ECO:0000313" key="4">
    <source>
        <dbReference type="Proteomes" id="UP000216871"/>
    </source>
</evidence>
<keyword evidence="4" id="KW-1185">Reference proteome</keyword>
<dbReference type="Gene3D" id="3.40.30.10">
    <property type="entry name" value="Glutaredoxin"/>
    <property type="match status" value="1"/>
</dbReference>
<reference evidence="3 4" key="1">
    <citation type="journal article" date="2017" name="BMC Genomics">
        <title>Comparative genomic and phylogenomic analyses of the Bifidobacteriaceae family.</title>
        <authorList>
            <person name="Lugli G.A."/>
            <person name="Milani C."/>
            <person name="Turroni F."/>
            <person name="Duranti S."/>
            <person name="Mancabelli L."/>
            <person name="Mangifesta M."/>
            <person name="Ferrario C."/>
            <person name="Modesto M."/>
            <person name="Mattarelli P."/>
            <person name="Jiri K."/>
            <person name="van Sinderen D."/>
            <person name="Ventura M."/>
        </authorList>
    </citation>
    <scope>NUCLEOTIDE SEQUENCE [LARGE SCALE GENOMIC DNA]</scope>
    <source>
        <strain evidence="3 4">DSM 100196</strain>
    </source>
</reference>
<protein>
    <submittedName>
        <fullName evidence="2">Mycoredoxin</fullName>
    </submittedName>
    <submittedName>
        <fullName evidence="3">Ribonuclease BN-like family</fullName>
    </submittedName>
</protein>
<organism evidence="3 4">
    <name type="scientific">Bifidobacterium myosotis</name>
    <dbReference type="NCBI Taxonomy" id="1630166"/>
    <lineage>
        <taxon>Bacteria</taxon>
        <taxon>Bacillati</taxon>
        <taxon>Actinomycetota</taxon>
        <taxon>Actinomycetes</taxon>
        <taxon>Bifidobacteriales</taxon>
        <taxon>Bifidobacteriaceae</taxon>
        <taxon>Bifidobacterium</taxon>
    </lineage>
</organism>
<reference evidence="2 5" key="2">
    <citation type="journal article" date="2019" name="Syst. Appl. Microbiol.">
        <title>Characterization of Bifidobacterium species in feaces of the Egyptian fruit bat: Description of B. vespertilionis sp. nov. and B. rousetti sp. nov.</title>
        <authorList>
            <person name="Modesto M."/>
            <person name="Satti M."/>
            <person name="Watanabe K."/>
            <person name="Puglisi E."/>
            <person name="Morelli L."/>
            <person name="Huang C.-H."/>
            <person name="Liou J.-S."/>
            <person name="Miyashita M."/>
            <person name="Tamura T."/>
            <person name="Saito S."/>
            <person name="Mori K."/>
            <person name="Huang L."/>
            <person name="Sciavilla P."/>
            <person name="Sandri C."/>
            <person name="Spiezio C."/>
            <person name="Vitali F."/>
            <person name="Cavalieri D."/>
            <person name="Perpetuini G."/>
            <person name="Tofalo R."/>
            <person name="Bonetti A."/>
            <person name="Arita M."/>
            <person name="Mattarelli P."/>
        </authorList>
    </citation>
    <scope>NUCLEOTIDE SEQUENCE [LARGE SCALE GENOMIC DNA]</scope>
    <source>
        <strain evidence="2 5">RST17</strain>
    </source>
</reference>
<dbReference type="Pfam" id="PF00462">
    <property type="entry name" value="Glutaredoxin"/>
    <property type="match status" value="1"/>
</dbReference>
<dbReference type="InterPro" id="IPR002109">
    <property type="entry name" value="Glutaredoxin"/>
</dbReference>
<dbReference type="InterPro" id="IPR036249">
    <property type="entry name" value="Thioredoxin-like_sf"/>
</dbReference>
<dbReference type="Proteomes" id="UP000216871">
    <property type="component" value="Unassembled WGS sequence"/>
</dbReference>
<evidence type="ECO:0000313" key="3">
    <source>
        <dbReference type="EMBL" id="OZG59469.1"/>
    </source>
</evidence>
<dbReference type="PROSITE" id="PS51354">
    <property type="entry name" value="GLUTAREDOXIN_2"/>
    <property type="match status" value="1"/>
</dbReference>
<evidence type="ECO:0000313" key="2">
    <source>
        <dbReference type="EMBL" id="KAA8829461.1"/>
    </source>
</evidence>